<keyword evidence="2 5" id="KW-0812">Transmembrane</keyword>
<evidence type="ECO:0000313" key="7">
    <source>
        <dbReference type="Proteomes" id="UP001162780"/>
    </source>
</evidence>
<feature type="transmembrane region" description="Helical" evidence="5">
    <location>
        <begin position="248"/>
        <end position="269"/>
    </location>
</feature>
<feature type="transmembrane region" description="Helical" evidence="5">
    <location>
        <begin position="40"/>
        <end position="60"/>
    </location>
</feature>
<dbReference type="PANTHER" id="PTHR16950">
    <property type="entry name" value="ZINC TRANSPORTER SLC39A7 HISTIDINE-RICH MEMBRANE PROTEIN KE4"/>
    <property type="match status" value="1"/>
</dbReference>
<reference evidence="6" key="1">
    <citation type="submission" date="2022-11" db="EMBL/GenBank/DDBJ databases">
        <title>Methylomonas rapida sp. nov., Carotenoid-Producing Obligate Methanotrophs with High Growth Characteristics and Biotechnological Potential.</title>
        <authorList>
            <person name="Tikhonova E.N."/>
            <person name="Suleimanov R.Z."/>
            <person name="Miroshnikov K."/>
            <person name="Oshkin I.Y."/>
            <person name="Belova S.E."/>
            <person name="Danilova O.V."/>
            <person name="Ashikhmin A."/>
            <person name="Konopkin A."/>
            <person name="But S.Y."/>
            <person name="Khmelenina V.N."/>
            <person name="Kuznetsov N."/>
            <person name="Pimenov N.V."/>
            <person name="Dedysh S.N."/>
        </authorList>
    </citation>
    <scope>NUCLEOTIDE SEQUENCE</scope>
    <source>
        <strain evidence="6">MP1</strain>
    </source>
</reference>
<evidence type="ECO:0000256" key="5">
    <source>
        <dbReference type="SAM" id="Phobius"/>
    </source>
</evidence>
<organism evidence="6 7">
    <name type="scientific">Methylomonas rapida</name>
    <dbReference type="NCBI Taxonomy" id="2963939"/>
    <lineage>
        <taxon>Bacteria</taxon>
        <taxon>Pseudomonadati</taxon>
        <taxon>Pseudomonadota</taxon>
        <taxon>Gammaproteobacteria</taxon>
        <taxon>Methylococcales</taxon>
        <taxon>Methylococcaceae</taxon>
        <taxon>Methylomonas</taxon>
    </lineage>
</organism>
<keyword evidence="4 5" id="KW-0472">Membrane</keyword>
<evidence type="ECO:0000256" key="3">
    <source>
        <dbReference type="ARBA" id="ARBA00022989"/>
    </source>
</evidence>
<accession>A0ABY7GIP6</accession>
<dbReference type="RefSeq" id="WP_269022055.1">
    <property type="nucleotide sequence ID" value="NZ_CP113517.1"/>
</dbReference>
<name>A0ABY7GIP6_9GAMM</name>
<dbReference type="EMBL" id="CP113517">
    <property type="protein sequence ID" value="WAR44809.1"/>
    <property type="molecule type" value="Genomic_DNA"/>
</dbReference>
<proteinExistence type="predicted"/>
<dbReference type="PANTHER" id="PTHR16950:SF16">
    <property type="entry name" value="ZINC TRANSPORTER ZIP13"/>
    <property type="match status" value="1"/>
</dbReference>
<keyword evidence="3 5" id="KW-1133">Transmembrane helix</keyword>
<dbReference type="InterPro" id="IPR003689">
    <property type="entry name" value="ZIP"/>
</dbReference>
<protein>
    <submittedName>
        <fullName evidence="6">ZIP family metal transporter</fullName>
    </submittedName>
</protein>
<dbReference type="Proteomes" id="UP001162780">
    <property type="component" value="Chromosome"/>
</dbReference>
<dbReference type="Pfam" id="PF02535">
    <property type="entry name" value="Zip"/>
    <property type="match status" value="1"/>
</dbReference>
<evidence type="ECO:0000313" key="6">
    <source>
        <dbReference type="EMBL" id="WAR44809.1"/>
    </source>
</evidence>
<feature type="transmembrane region" description="Helical" evidence="5">
    <location>
        <begin position="215"/>
        <end position="236"/>
    </location>
</feature>
<feature type="transmembrane region" description="Helical" evidence="5">
    <location>
        <begin position="188"/>
        <end position="209"/>
    </location>
</feature>
<feature type="transmembrane region" description="Helical" evidence="5">
    <location>
        <begin position="6"/>
        <end position="28"/>
    </location>
</feature>
<sequence>MSVLLLIVIFTAIGGILSVMAAGAFLLLPEQHRQQVLPHGISFAIGALLTGAFCGLIPHAFEDVAADEIPMLSSTILAGILLFFILEKLLVWRHCHSHACEAHGEDSHDDQHDHKTHNDHGRRVAGMFIILGDSIHNFVDGVLIGAAFLTDVQLGIVTSLAVAAHEIPQEVGDFAILLHSGYTRVKALLYNVLASLATVIGGMLAYFSLGDLHHILPYFLTLAASSFIYIAVADLIPSLHHKTDLKTSLQQISFILAGVLLILAMQNIAHRFEGKLENHAAQTRA</sequence>
<comment type="subcellular location">
    <subcellularLocation>
        <location evidence="1">Membrane</location>
        <topology evidence="1">Multi-pass membrane protein</topology>
    </subcellularLocation>
</comment>
<evidence type="ECO:0000256" key="1">
    <source>
        <dbReference type="ARBA" id="ARBA00004141"/>
    </source>
</evidence>
<evidence type="ECO:0000256" key="2">
    <source>
        <dbReference type="ARBA" id="ARBA00022692"/>
    </source>
</evidence>
<feature type="transmembrane region" description="Helical" evidence="5">
    <location>
        <begin position="72"/>
        <end position="91"/>
    </location>
</feature>
<gene>
    <name evidence="6" type="ORF">NM686_021120</name>
</gene>
<evidence type="ECO:0000256" key="4">
    <source>
        <dbReference type="ARBA" id="ARBA00023136"/>
    </source>
</evidence>
<keyword evidence="7" id="KW-1185">Reference proteome</keyword>